<dbReference type="InterPro" id="IPR035386">
    <property type="entry name" value="Arm-DNA-bind_5"/>
</dbReference>
<dbReference type="EMBL" id="CP071880">
    <property type="protein sequence ID" value="QTE47601.1"/>
    <property type="molecule type" value="Genomic_DNA"/>
</dbReference>
<accession>A0ABX7U443</accession>
<keyword evidence="3" id="KW-1185">Reference proteome</keyword>
<feature type="domain" description="Arm DNA-binding" evidence="1">
    <location>
        <begin position="9"/>
        <end position="46"/>
    </location>
</feature>
<dbReference type="Proteomes" id="UP000663940">
    <property type="component" value="Chromosome"/>
</dbReference>
<dbReference type="Pfam" id="PF17293">
    <property type="entry name" value="Arm-DNA-bind_5"/>
    <property type="match status" value="1"/>
</dbReference>
<dbReference type="RefSeq" id="WP_167516125.1">
    <property type="nucleotide sequence ID" value="NZ_CP043451.1"/>
</dbReference>
<protein>
    <recommendedName>
        <fullName evidence="1">Arm DNA-binding domain-containing protein</fullName>
    </recommendedName>
</protein>
<sequence length="47" mass="5474">MNKAFNLLFYVKRLKTNAKGLALIYLHITVDGVYIEISSKRYINPDK</sequence>
<organism evidence="2 3">
    <name type="scientific">Mucilaginibacter rubeus</name>
    <dbReference type="NCBI Taxonomy" id="2027860"/>
    <lineage>
        <taxon>Bacteria</taxon>
        <taxon>Pseudomonadati</taxon>
        <taxon>Bacteroidota</taxon>
        <taxon>Sphingobacteriia</taxon>
        <taxon>Sphingobacteriales</taxon>
        <taxon>Sphingobacteriaceae</taxon>
        <taxon>Mucilaginibacter</taxon>
    </lineage>
</organism>
<name>A0ABX7U443_9SPHI</name>
<gene>
    <name evidence="2" type="ORF">J3L21_18730</name>
</gene>
<proteinExistence type="predicted"/>
<evidence type="ECO:0000313" key="3">
    <source>
        <dbReference type="Proteomes" id="UP000663940"/>
    </source>
</evidence>
<evidence type="ECO:0000259" key="1">
    <source>
        <dbReference type="Pfam" id="PF17293"/>
    </source>
</evidence>
<reference evidence="2 3" key="1">
    <citation type="submission" date="2021-03" db="EMBL/GenBank/DDBJ databases">
        <title>Mucilaginibacter strains isolated from gold and copper mining confer multi heavy-metal resistance.</title>
        <authorList>
            <person name="Li Y."/>
        </authorList>
    </citation>
    <scope>NUCLEOTIDE SEQUENCE [LARGE SCALE GENOMIC DNA]</scope>
    <source>
        <strain evidence="2 3">P2-4</strain>
    </source>
</reference>
<evidence type="ECO:0000313" key="2">
    <source>
        <dbReference type="EMBL" id="QTE47601.1"/>
    </source>
</evidence>